<gene>
    <name evidence="2" type="ORF">BLTE_21040</name>
</gene>
<dbReference type="KEGG" id="blag:BLTE_21040"/>
<proteinExistence type="predicted"/>
<sequence length="346" mass="37822">MPAFSRVIGIDYSGAETPNAGLKGLRVYLAEGDLPPREVSLGEVSPPSSPRKYWTRKGVAEWLVKRLGEDVPTLVGIDHGFSFPLPYFEAHGLAHDWPTFLDDFQRHWPTDEDHTYVDFVRDGTAGNGAARIGNARWRRLTEQRAGGAKSVFHFDVPGSVAKSTHAGIPWLRFIRQRLGAHVHFWPFDGWDIPAGRSAIAEVYPALWSRDFANEGRTGDQHDAFSIAAWLSRANRDGSLAAFLSPDLSPSERTQAEVEGWILGVQGSTPSLSRAGPQRPKASTVATRPTLNASDSGSTKVCPECGHVFRGGTWGGIDAHWKAVHGQIMPYEVAWPIIKAGGKPSAK</sequence>
<reference evidence="2 3" key="1">
    <citation type="submission" date="2018-08" db="EMBL/GenBank/DDBJ databases">
        <title>Complete genome sequencing of Blastochloris tepida GI.</title>
        <authorList>
            <person name="Tsukatani Y."/>
            <person name="Mori H."/>
        </authorList>
    </citation>
    <scope>NUCLEOTIDE SEQUENCE [LARGE SCALE GENOMIC DNA]</scope>
    <source>
        <strain evidence="2 3">GI</strain>
    </source>
</reference>
<evidence type="ECO:0000313" key="2">
    <source>
        <dbReference type="EMBL" id="BBF93419.1"/>
    </source>
</evidence>
<dbReference type="EMBL" id="AP018907">
    <property type="protein sequence ID" value="BBF93419.1"/>
    <property type="molecule type" value="Genomic_DNA"/>
</dbReference>
<dbReference type="Proteomes" id="UP000266934">
    <property type="component" value="Chromosome"/>
</dbReference>
<evidence type="ECO:0000313" key="3">
    <source>
        <dbReference type="Proteomes" id="UP000266934"/>
    </source>
</evidence>
<feature type="region of interest" description="Disordered" evidence="1">
    <location>
        <begin position="268"/>
        <end position="298"/>
    </location>
</feature>
<evidence type="ECO:0000256" key="1">
    <source>
        <dbReference type="SAM" id="MobiDB-lite"/>
    </source>
</evidence>
<name>A0A348G1I6_9HYPH</name>
<protein>
    <recommendedName>
        <fullName evidence="4">DUF429 domain-containing protein</fullName>
    </recommendedName>
</protein>
<evidence type="ECO:0008006" key="4">
    <source>
        <dbReference type="Google" id="ProtNLM"/>
    </source>
</evidence>
<dbReference type="AlphaFoldDB" id="A0A348G1I6"/>
<dbReference type="RefSeq" id="WP_244599954.1">
    <property type="nucleotide sequence ID" value="NZ_AP018907.1"/>
</dbReference>
<keyword evidence="3" id="KW-1185">Reference proteome</keyword>
<accession>A0A348G1I6</accession>
<feature type="compositionally biased region" description="Polar residues" evidence="1">
    <location>
        <begin position="283"/>
        <end position="298"/>
    </location>
</feature>
<organism evidence="2 3">
    <name type="scientific">Blastochloris tepida</name>
    <dbReference type="NCBI Taxonomy" id="2233851"/>
    <lineage>
        <taxon>Bacteria</taxon>
        <taxon>Pseudomonadati</taxon>
        <taxon>Pseudomonadota</taxon>
        <taxon>Alphaproteobacteria</taxon>
        <taxon>Hyphomicrobiales</taxon>
        <taxon>Blastochloridaceae</taxon>
        <taxon>Blastochloris</taxon>
    </lineage>
</organism>